<name>A0A2D0ACR9_PSENT</name>
<keyword evidence="9" id="KW-0862">Zinc</keyword>
<proteinExistence type="inferred from homology"/>
<dbReference type="NCBIfam" id="NF006826">
    <property type="entry name" value="PRK09347.1-3"/>
    <property type="match status" value="1"/>
</dbReference>
<dbReference type="GO" id="GO:0008270">
    <property type="term" value="F:zinc ion binding"/>
    <property type="evidence" value="ECO:0007669"/>
    <property type="project" value="UniProtKB-UniRule"/>
</dbReference>
<feature type="domain" description="GTP cyclohydrolase I" evidence="10">
    <location>
        <begin position="18"/>
        <end position="194"/>
    </location>
</feature>
<gene>
    <name evidence="9 11" type="primary">folE</name>
    <name evidence="11" type="ORF">CEG18_17935</name>
</gene>
<feature type="binding site" evidence="9">
    <location>
        <position position="158"/>
    </location>
    <ligand>
        <name>Zn(2+)</name>
        <dbReference type="ChEBI" id="CHEBI:29105"/>
    </ligand>
</feature>
<keyword evidence="5 9" id="KW-0547">Nucleotide-binding</keyword>
<evidence type="ECO:0000259" key="10">
    <source>
        <dbReference type="Pfam" id="PF01227"/>
    </source>
</evidence>
<evidence type="ECO:0000256" key="2">
    <source>
        <dbReference type="ARBA" id="ARBA00005080"/>
    </source>
</evidence>
<dbReference type="FunFam" id="1.10.286.10:FF:000009">
    <property type="entry name" value="GTP cyclohydrolase 1"/>
    <property type="match status" value="1"/>
</dbReference>
<dbReference type="InterPro" id="IPR043133">
    <property type="entry name" value="GTP-CH-I_C/QueF"/>
</dbReference>
<evidence type="ECO:0000256" key="3">
    <source>
        <dbReference type="ARBA" id="ARBA00008085"/>
    </source>
</evidence>
<reference evidence="11 12" key="1">
    <citation type="submission" date="2017-06" db="EMBL/GenBank/DDBJ databases">
        <title>Draft genome of Pseudomonas nitroreducens DF05.</title>
        <authorList>
            <person name="Iyer R."/>
        </authorList>
    </citation>
    <scope>NUCLEOTIDE SEQUENCE [LARGE SCALE GENOMIC DNA]</scope>
    <source>
        <strain evidence="11 12">DF05</strain>
    </source>
</reference>
<dbReference type="GO" id="GO:0006730">
    <property type="term" value="P:one-carbon metabolic process"/>
    <property type="evidence" value="ECO:0007669"/>
    <property type="project" value="UniProtKB-UniRule"/>
</dbReference>
<dbReference type="Proteomes" id="UP000198145">
    <property type="component" value="Unassembled WGS sequence"/>
</dbReference>
<protein>
    <recommendedName>
        <fullName evidence="9">GTP cyclohydrolase 1</fullName>
        <ecNumber evidence="9">3.5.4.16</ecNumber>
    </recommendedName>
    <alternativeName>
        <fullName evidence="9">GTP cyclohydrolase I</fullName>
        <shortName evidence="9">GTP-CH-I</shortName>
    </alternativeName>
</protein>
<comment type="pathway">
    <text evidence="2 9">Cofactor biosynthesis; 7,8-dihydroneopterin triphosphate biosynthesis; 7,8-dihydroneopterin triphosphate from GTP: step 1/1.</text>
</comment>
<dbReference type="NCBIfam" id="NF006825">
    <property type="entry name" value="PRK09347.1-2"/>
    <property type="match status" value="1"/>
</dbReference>
<accession>A0A2D0ACR9</accession>
<dbReference type="UniPathway" id="UPA00848">
    <property type="reaction ID" value="UER00151"/>
</dbReference>
<dbReference type="InterPro" id="IPR001474">
    <property type="entry name" value="GTP_CycHdrlase_I"/>
</dbReference>
<keyword evidence="7 9" id="KW-0342">GTP-binding</keyword>
<dbReference type="GO" id="GO:0006729">
    <property type="term" value="P:tetrahydrobiopterin biosynthetic process"/>
    <property type="evidence" value="ECO:0007669"/>
    <property type="project" value="TreeGrafter"/>
</dbReference>
<dbReference type="InterPro" id="IPR018234">
    <property type="entry name" value="GTP_CycHdrlase_I_CS"/>
</dbReference>
<dbReference type="Pfam" id="PF01227">
    <property type="entry name" value="GTP_cyclohydroI"/>
    <property type="match status" value="1"/>
</dbReference>
<comment type="subunit">
    <text evidence="9">Homopolymer.</text>
</comment>
<dbReference type="SUPFAM" id="SSF55620">
    <property type="entry name" value="Tetrahydrobiopterin biosynthesis enzymes-like"/>
    <property type="match status" value="1"/>
</dbReference>
<dbReference type="Gene3D" id="3.30.1130.10">
    <property type="match status" value="1"/>
</dbReference>
<feature type="binding site" evidence="9">
    <location>
        <position position="87"/>
    </location>
    <ligand>
        <name>Zn(2+)</name>
        <dbReference type="ChEBI" id="CHEBI:29105"/>
    </ligand>
</feature>
<dbReference type="InterPro" id="IPR043134">
    <property type="entry name" value="GTP-CH-I_N"/>
</dbReference>
<dbReference type="InterPro" id="IPR020602">
    <property type="entry name" value="GTP_CycHdrlase_I_dom"/>
</dbReference>
<dbReference type="GO" id="GO:0003934">
    <property type="term" value="F:GTP cyclohydrolase I activity"/>
    <property type="evidence" value="ECO:0007669"/>
    <property type="project" value="UniProtKB-UniRule"/>
</dbReference>
<dbReference type="GO" id="GO:0046654">
    <property type="term" value="P:tetrahydrofolate biosynthetic process"/>
    <property type="evidence" value="ECO:0007669"/>
    <property type="project" value="UniProtKB-UniRule"/>
</dbReference>
<comment type="similarity">
    <text evidence="3 9">Belongs to the GTP cyclohydrolase I family.</text>
</comment>
<dbReference type="Gene3D" id="1.10.286.10">
    <property type="match status" value="1"/>
</dbReference>
<evidence type="ECO:0000256" key="5">
    <source>
        <dbReference type="ARBA" id="ARBA00022741"/>
    </source>
</evidence>
<dbReference type="CDD" id="cd00642">
    <property type="entry name" value="GTP_cyclohydro1"/>
    <property type="match status" value="1"/>
</dbReference>
<dbReference type="AlphaFoldDB" id="A0A2D0ACR9"/>
<dbReference type="PANTHER" id="PTHR11109:SF7">
    <property type="entry name" value="GTP CYCLOHYDROLASE 1"/>
    <property type="match status" value="1"/>
</dbReference>
<comment type="subunit">
    <text evidence="8">Homomer.</text>
</comment>
<evidence type="ECO:0000313" key="11">
    <source>
        <dbReference type="EMBL" id="OWP49445.1"/>
    </source>
</evidence>
<evidence type="ECO:0000256" key="9">
    <source>
        <dbReference type="HAMAP-Rule" id="MF_00223"/>
    </source>
</evidence>
<dbReference type="eggNOG" id="COG0302">
    <property type="taxonomic scope" value="Bacteria"/>
</dbReference>
<dbReference type="NCBIfam" id="TIGR00063">
    <property type="entry name" value="folE"/>
    <property type="match status" value="1"/>
</dbReference>
<keyword evidence="6 9" id="KW-0378">Hydrolase</keyword>
<evidence type="ECO:0000256" key="4">
    <source>
        <dbReference type="ARBA" id="ARBA00022563"/>
    </source>
</evidence>
<dbReference type="EMBL" id="NJBA01000006">
    <property type="protein sequence ID" value="OWP49445.1"/>
    <property type="molecule type" value="Genomic_DNA"/>
</dbReference>
<dbReference type="STRING" id="46680.GCA_000807755_01002"/>
<dbReference type="GO" id="GO:0005737">
    <property type="term" value="C:cytoplasm"/>
    <property type="evidence" value="ECO:0007669"/>
    <property type="project" value="TreeGrafter"/>
</dbReference>
<dbReference type="GO" id="GO:0005525">
    <property type="term" value="F:GTP binding"/>
    <property type="evidence" value="ECO:0007669"/>
    <property type="project" value="UniProtKB-KW"/>
</dbReference>
<organism evidence="11 12">
    <name type="scientific">Pseudomonas nitroreducens</name>
    <dbReference type="NCBI Taxonomy" id="46680"/>
    <lineage>
        <taxon>Bacteria</taxon>
        <taxon>Pseudomonadati</taxon>
        <taxon>Pseudomonadota</taxon>
        <taxon>Gammaproteobacteria</taxon>
        <taxon>Pseudomonadales</taxon>
        <taxon>Pseudomonadaceae</taxon>
        <taxon>Pseudomonas</taxon>
    </lineage>
</organism>
<dbReference type="PROSITE" id="PS00859">
    <property type="entry name" value="GTP_CYCLOHYDROL_1_1"/>
    <property type="match status" value="1"/>
</dbReference>
<sequence length="198" mass="22045">MTRPARARGTPTMIEDMSHHYREILKGLGEDPTREGLLDTPKRAAKAMQYLCHGYGQTLEEIVNGALFASDNDEMVIVKDIELYSLCEHHLLPFIGKAHVAYIPTGKVLGLSKVARIVDMFARRLQIQESLTRQIAEAVQQVTSAAGVAVVIEAQHMCMMMRGVEKQNSVMNTSVMLGAFRASTNTRQEFLQLIGRSK</sequence>
<dbReference type="FunFam" id="3.30.1130.10:FF:000001">
    <property type="entry name" value="GTP cyclohydrolase 1"/>
    <property type="match status" value="1"/>
</dbReference>
<keyword evidence="4 9" id="KW-0554">One-carbon metabolism</keyword>
<evidence type="ECO:0000313" key="12">
    <source>
        <dbReference type="Proteomes" id="UP000198145"/>
    </source>
</evidence>
<evidence type="ECO:0000256" key="6">
    <source>
        <dbReference type="ARBA" id="ARBA00022801"/>
    </source>
</evidence>
<comment type="caution">
    <text evidence="11">The sequence shown here is derived from an EMBL/GenBank/DDBJ whole genome shotgun (WGS) entry which is preliminary data.</text>
</comment>
<evidence type="ECO:0000256" key="8">
    <source>
        <dbReference type="ARBA" id="ARBA00065796"/>
    </source>
</evidence>
<evidence type="ECO:0000256" key="7">
    <source>
        <dbReference type="ARBA" id="ARBA00023134"/>
    </source>
</evidence>
<keyword evidence="9" id="KW-0479">Metal-binding</keyword>
<dbReference type="EC" id="3.5.4.16" evidence="9"/>
<dbReference type="PANTHER" id="PTHR11109">
    <property type="entry name" value="GTP CYCLOHYDROLASE I"/>
    <property type="match status" value="1"/>
</dbReference>
<evidence type="ECO:0000256" key="1">
    <source>
        <dbReference type="ARBA" id="ARBA00001052"/>
    </source>
</evidence>
<feature type="binding site" evidence="9">
    <location>
        <position position="90"/>
    </location>
    <ligand>
        <name>Zn(2+)</name>
        <dbReference type="ChEBI" id="CHEBI:29105"/>
    </ligand>
</feature>
<dbReference type="HAMAP" id="MF_00223">
    <property type="entry name" value="FolE"/>
    <property type="match status" value="1"/>
</dbReference>
<comment type="catalytic activity">
    <reaction evidence="1 9">
        <text>GTP + H2O = 7,8-dihydroneopterin 3'-triphosphate + formate + H(+)</text>
        <dbReference type="Rhea" id="RHEA:17473"/>
        <dbReference type="ChEBI" id="CHEBI:15377"/>
        <dbReference type="ChEBI" id="CHEBI:15378"/>
        <dbReference type="ChEBI" id="CHEBI:15740"/>
        <dbReference type="ChEBI" id="CHEBI:37565"/>
        <dbReference type="ChEBI" id="CHEBI:58462"/>
        <dbReference type="EC" id="3.5.4.16"/>
    </reaction>
</comment>